<feature type="domain" description="ATPase dynein-related AAA" evidence="1">
    <location>
        <begin position="213"/>
        <end position="304"/>
    </location>
</feature>
<accession>A0A7C5JYL0</accession>
<evidence type="ECO:0000259" key="1">
    <source>
        <dbReference type="Pfam" id="PF07728"/>
    </source>
</evidence>
<dbReference type="Pfam" id="PF07728">
    <property type="entry name" value="AAA_5"/>
    <property type="match status" value="1"/>
</dbReference>
<dbReference type="EMBL" id="DRTU01000084">
    <property type="protein sequence ID" value="HHI00221.1"/>
    <property type="molecule type" value="Genomic_DNA"/>
</dbReference>
<comment type="caution">
    <text evidence="2">The sequence shown here is derived from an EMBL/GenBank/DDBJ whole genome shotgun (WGS) entry which is preliminary data.</text>
</comment>
<reference evidence="2" key="1">
    <citation type="journal article" date="2020" name="mSystems">
        <title>Genome- and Community-Level Interaction Insights into Carbon Utilization and Element Cycling Functions of Hydrothermarchaeota in Hydrothermal Sediment.</title>
        <authorList>
            <person name="Zhou Z."/>
            <person name="Liu Y."/>
            <person name="Xu W."/>
            <person name="Pan J."/>
            <person name="Luo Z.H."/>
            <person name="Li M."/>
        </authorList>
    </citation>
    <scope>NUCLEOTIDE SEQUENCE [LARGE SCALE GENOMIC DNA]</scope>
    <source>
        <strain evidence="2">HyVt-93</strain>
    </source>
</reference>
<sequence>MSTAKYDVNKIREGLEETFSGKMKSAFESLEEGDIAFVYVTQPIKRIYAIAKCTGNYEGSAKFKILKLITGPSYDEMKAEEPLKDSVAMRIQLRGTLFPLSQEEANWIASKIGLNELQNLDLTEYSEGREYDATEFITFHPAFSYEDFVEGIKPETFEDPDTGKKELLFKVEEGVFKRIARNAYNALLNWAGISKEWSEKYGMPKLTPEEVQRVRSKIKSAADTMPRFYLIIDEINRGDIAKIFGELITLLEKDKRLFMEHETLTTLPYSKKKFGVPPNLYIIGTMNTSDRSIALIDVALRRRFSFVELMPDYKVLSREIIERADGNIKMLAGIAVSALKILNKRITMEYDRDHQIGHAYYMSLKHHLNSEEEFLGELKRIWFYDILPLLQEYFYDVPDKLEAVLKTKDPALSFLDTKDGEIVGFKDESNIDNQKFVEMLQALIAG</sequence>
<dbReference type="GO" id="GO:0016887">
    <property type="term" value="F:ATP hydrolysis activity"/>
    <property type="evidence" value="ECO:0007669"/>
    <property type="project" value="InterPro"/>
</dbReference>
<dbReference type="InterPro" id="IPR027417">
    <property type="entry name" value="P-loop_NTPase"/>
</dbReference>
<dbReference type="Gene3D" id="3.40.50.300">
    <property type="entry name" value="P-loop containing nucleotide triphosphate hydrolases"/>
    <property type="match status" value="1"/>
</dbReference>
<dbReference type="SUPFAM" id="SSF52540">
    <property type="entry name" value="P-loop containing nucleoside triphosphate hydrolases"/>
    <property type="match status" value="1"/>
</dbReference>
<dbReference type="PANTHER" id="PTHR37291">
    <property type="entry name" value="5-METHYLCYTOSINE-SPECIFIC RESTRICTION ENZYME B"/>
    <property type="match status" value="1"/>
</dbReference>
<proteinExistence type="predicted"/>
<dbReference type="Proteomes" id="UP000886217">
    <property type="component" value="Unassembled WGS sequence"/>
</dbReference>
<gene>
    <name evidence="2" type="ORF">ENL40_01895</name>
</gene>
<name>A0A7C5JYL0_THELI</name>
<evidence type="ECO:0000313" key="2">
    <source>
        <dbReference type="EMBL" id="HHI00221.1"/>
    </source>
</evidence>
<dbReference type="InterPro" id="IPR015947">
    <property type="entry name" value="PUA-like_sf"/>
</dbReference>
<dbReference type="GO" id="GO:0005524">
    <property type="term" value="F:ATP binding"/>
    <property type="evidence" value="ECO:0007669"/>
    <property type="project" value="InterPro"/>
</dbReference>
<dbReference type="SUPFAM" id="SSF88697">
    <property type="entry name" value="PUA domain-like"/>
    <property type="match status" value="1"/>
</dbReference>
<protein>
    <recommendedName>
        <fullName evidence="1">ATPase dynein-related AAA domain-containing protein</fullName>
    </recommendedName>
</protein>
<organism evidence="2">
    <name type="scientific">Thermococcus litoralis</name>
    <dbReference type="NCBI Taxonomy" id="2265"/>
    <lineage>
        <taxon>Archaea</taxon>
        <taxon>Methanobacteriati</taxon>
        <taxon>Methanobacteriota</taxon>
        <taxon>Thermococci</taxon>
        <taxon>Thermococcales</taxon>
        <taxon>Thermococcaceae</taxon>
        <taxon>Thermococcus</taxon>
    </lineage>
</organism>
<dbReference type="InterPro" id="IPR052934">
    <property type="entry name" value="Methyl-DNA_Rec/Restrict_Enz"/>
</dbReference>
<dbReference type="InterPro" id="IPR011704">
    <property type="entry name" value="ATPase_dyneun-rel_AAA"/>
</dbReference>
<dbReference type="AlphaFoldDB" id="A0A7C5JYL0"/>
<dbReference type="PANTHER" id="PTHR37291:SF1">
    <property type="entry name" value="TYPE IV METHYL-DIRECTED RESTRICTION ENZYME ECOKMCRB SUBUNIT"/>
    <property type="match status" value="1"/>
</dbReference>